<evidence type="ECO:0000313" key="3">
    <source>
        <dbReference type="EMBL" id="KAF7322435.1"/>
    </source>
</evidence>
<evidence type="ECO:0000256" key="1">
    <source>
        <dbReference type="SAM" id="MobiDB-lite"/>
    </source>
</evidence>
<feature type="region of interest" description="Disordered" evidence="1">
    <location>
        <begin position="54"/>
        <end position="189"/>
    </location>
</feature>
<dbReference type="InterPro" id="IPR011992">
    <property type="entry name" value="EF-hand-dom_pair"/>
</dbReference>
<feature type="domain" description="EH" evidence="2">
    <location>
        <begin position="359"/>
        <end position="403"/>
    </location>
</feature>
<protein>
    <recommendedName>
        <fullName evidence="2">EH domain-containing protein</fullName>
    </recommendedName>
</protein>
<keyword evidence="4" id="KW-1185">Reference proteome</keyword>
<feature type="region of interest" description="Disordered" evidence="1">
    <location>
        <begin position="1"/>
        <end position="42"/>
    </location>
</feature>
<comment type="caution">
    <text evidence="3">The sequence shown here is derived from an EMBL/GenBank/DDBJ whole genome shotgun (WGS) entry which is preliminary data.</text>
</comment>
<dbReference type="Proteomes" id="UP000613580">
    <property type="component" value="Unassembled WGS sequence"/>
</dbReference>
<evidence type="ECO:0000313" key="4">
    <source>
        <dbReference type="Proteomes" id="UP000613580"/>
    </source>
</evidence>
<feature type="compositionally biased region" description="Low complexity" evidence="1">
    <location>
        <begin position="252"/>
        <end position="277"/>
    </location>
</feature>
<dbReference type="InterPro" id="IPR000261">
    <property type="entry name" value="EH_dom"/>
</dbReference>
<feature type="region of interest" description="Disordered" evidence="1">
    <location>
        <begin position="212"/>
        <end position="312"/>
    </location>
</feature>
<dbReference type="Pfam" id="PF12763">
    <property type="entry name" value="EH"/>
    <property type="match status" value="1"/>
</dbReference>
<name>A0A8H6TVD5_MYCCL</name>
<reference evidence="3" key="1">
    <citation type="submission" date="2020-05" db="EMBL/GenBank/DDBJ databases">
        <title>Mycena genomes resolve the evolution of fungal bioluminescence.</title>
        <authorList>
            <person name="Tsai I.J."/>
        </authorList>
    </citation>
    <scope>NUCLEOTIDE SEQUENCE</scope>
    <source>
        <strain evidence="3">110903Hualien_Pintung</strain>
    </source>
</reference>
<feature type="compositionally biased region" description="Pro residues" evidence="1">
    <location>
        <begin position="85"/>
        <end position="97"/>
    </location>
</feature>
<feature type="compositionally biased region" description="Pro residues" evidence="1">
    <location>
        <begin position="23"/>
        <end position="35"/>
    </location>
</feature>
<dbReference type="EMBL" id="JACAZE010000001">
    <property type="protein sequence ID" value="KAF7322435.1"/>
    <property type="molecule type" value="Genomic_DNA"/>
</dbReference>
<dbReference type="Gene3D" id="1.10.238.10">
    <property type="entry name" value="EF-hand"/>
    <property type="match status" value="1"/>
</dbReference>
<organism evidence="3 4">
    <name type="scientific">Mycena chlorophos</name>
    <name type="common">Agaric fungus</name>
    <name type="synonym">Agaricus chlorophos</name>
    <dbReference type="NCBI Taxonomy" id="658473"/>
    <lineage>
        <taxon>Eukaryota</taxon>
        <taxon>Fungi</taxon>
        <taxon>Dikarya</taxon>
        <taxon>Basidiomycota</taxon>
        <taxon>Agaricomycotina</taxon>
        <taxon>Agaricomycetes</taxon>
        <taxon>Agaricomycetidae</taxon>
        <taxon>Agaricales</taxon>
        <taxon>Marasmiineae</taxon>
        <taxon>Mycenaceae</taxon>
        <taxon>Mycena</taxon>
    </lineage>
</organism>
<gene>
    <name evidence="3" type="ORF">HMN09_00021600</name>
</gene>
<proteinExistence type="predicted"/>
<dbReference type="SUPFAM" id="SSF47473">
    <property type="entry name" value="EF-hand"/>
    <property type="match status" value="1"/>
</dbReference>
<sequence>MSVQSRIHAFETGAVLQPRIIPSTPPQPSPSPSPPNLGRKSSLIDLKIDLKDWVFDEGSPPRPSGFRRSKKDDEDALKSTTSLPPLKPPSLTTPPLPKRNDSLSVEHTYPPVNGGSPTALSPGRHTHGSSISSLHSVSLSDGSPSPSTAVFPQHRTPTENNMNIPTPTTATEHTTGSSGSVGSESFEELTASVALASPATAEIISHDWDRAMAAASRKAPPKLPPRPATTQFSPPPTRRPVPPPPSGDKASIRSFASASSSASASTSRTSSSASIPSKPVFQFSPVLKPTPSPPPPALTSRPPPVPPGPRKRYDALFTSVHAAQSTQSQKTLSPPKRRAAGWRGLSVDLIEGEIVTGDTLAASVVRAVWCRSKLPNQILSSIWVECDPQRTGALDREAFARGMWRIDEELRHAAEASSGSSRRTRLR</sequence>
<evidence type="ECO:0000259" key="2">
    <source>
        <dbReference type="Pfam" id="PF12763"/>
    </source>
</evidence>
<accession>A0A8H6TVD5</accession>
<feature type="compositionally biased region" description="Pro residues" evidence="1">
    <location>
        <begin position="288"/>
        <end position="308"/>
    </location>
</feature>
<feature type="compositionally biased region" description="Pro residues" evidence="1">
    <location>
        <begin position="221"/>
        <end position="246"/>
    </location>
</feature>
<dbReference type="OrthoDB" id="10045710at2759"/>
<feature type="compositionally biased region" description="Low complexity" evidence="1">
    <location>
        <begin position="166"/>
        <end position="184"/>
    </location>
</feature>
<feature type="compositionally biased region" description="Low complexity" evidence="1">
    <location>
        <begin position="128"/>
        <end position="147"/>
    </location>
</feature>
<dbReference type="AlphaFoldDB" id="A0A8H6TVD5"/>